<dbReference type="AlphaFoldDB" id="A0A645HHA0"/>
<reference evidence="1" key="1">
    <citation type="submission" date="2019-08" db="EMBL/GenBank/DDBJ databases">
        <authorList>
            <person name="Kucharzyk K."/>
            <person name="Murdoch R.W."/>
            <person name="Higgins S."/>
            <person name="Loffler F."/>
        </authorList>
    </citation>
    <scope>NUCLEOTIDE SEQUENCE</scope>
</reference>
<proteinExistence type="predicted"/>
<comment type="caution">
    <text evidence="1">The sequence shown here is derived from an EMBL/GenBank/DDBJ whole genome shotgun (WGS) entry which is preliminary data.</text>
</comment>
<protein>
    <submittedName>
        <fullName evidence="1">Uncharacterized protein</fullName>
    </submittedName>
</protein>
<evidence type="ECO:0000313" key="1">
    <source>
        <dbReference type="EMBL" id="MPN37762.1"/>
    </source>
</evidence>
<organism evidence="1">
    <name type="scientific">bioreactor metagenome</name>
    <dbReference type="NCBI Taxonomy" id="1076179"/>
    <lineage>
        <taxon>unclassified sequences</taxon>
        <taxon>metagenomes</taxon>
        <taxon>ecological metagenomes</taxon>
    </lineage>
</organism>
<gene>
    <name evidence="1" type="ORF">SDC9_185283</name>
</gene>
<accession>A0A645HHA0</accession>
<name>A0A645HHA0_9ZZZZ</name>
<sequence length="143" mass="15899">MNTLSDTCVMAMLDIEYRYSGGPIGSESIRRKTVGEMESYVRALVLEMQSADISVKYFTGFATEGERNMVYINGRSVPEILDGLEIKIPESDDGNCGCDGKPALITIDPGLDWNEAHIEDIPDILMKNAIAKVYADMERDRIL</sequence>
<dbReference type="EMBL" id="VSSQ01092613">
    <property type="protein sequence ID" value="MPN37762.1"/>
    <property type="molecule type" value="Genomic_DNA"/>
</dbReference>